<gene>
    <name evidence="1" type="ORF">Cni_G28197</name>
</gene>
<protein>
    <submittedName>
        <fullName evidence="1">Uncharacterized protein</fullName>
    </submittedName>
</protein>
<accession>A0AAQ3L2K3</accession>
<dbReference type="EMBL" id="CP136898">
    <property type="protein sequence ID" value="WOL19399.1"/>
    <property type="molecule type" value="Genomic_DNA"/>
</dbReference>
<evidence type="ECO:0000313" key="1">
    <source>
        <dbReference type="EMBL" id="WOL19399.1"/>
    </source>
</evidence>
<reference evidence="1 2" key="1">
    <citation type="submission" date="2023-10" db="EMBL/GenBank/DDBJ databases">
        <title>Chromosome-scale genome assembly provides insights into flower coloration mechanisms of Canna indica.</title>
        <authorList>
            <person name="Li C."/>
        </authorList>
    </citation>
    <scope>NUCLEOTIDE SEQUENCE [LARGE SCALE GENOMIC DNA]</scope>
    <source>
        <tissue evidence="1">Flower</tissue>
    </source>
</reference>
<dbReference type="Proteomes" id="UP001327560">
    <property type="component" value="Chromosome 9"/>
</dbReference>
<keyword evidence="2" id="KW-1185">Reference proteome</keyword>
<organism evidence="1 2">
    <name type="scientific">Canna indica</name>
    <name type="common">Indian-shot</name>
    <dbReference type="NCBI Taxonomy" id="4628"/>
    <lineage>
        <taxon>Eukaryota</taxon>
        <taxon>Viridiplantae</taxon>
        <taxon>Streptophyta</taxon>
        <taxon>Embryophyta</taxon>
        <taxon>Tracheophyta</taxon>
        <taxon>Spermatophyta</taxon>
        <taxon>Magnoliopsida</taxon>
        <taxon>Liliopsida</taxon>
        <taxon>Zingiberales</taxon>
        <taxon>Cannaceae</taxon>
        <taxon>Canna</taxon>
    </lineage>
</organism>
<dbReference type="AlphaFoldDB" id="A0AAQ3L2K3"/>
<evidence type="ECO:0000313" key="2">
    <source>
        <dbReference type="Proteomes" id="UP001327560"/>
    </source>
</evidence>
<name>A0AAQ3L2K3_9LILI</name>
<sequence>MTKYLDMLLGIRNNPLKNFKVNSATCFTIILTIEVRWRQKPKGNKHNVLPTFDSRFTVEAELEETYVPPKIDKLKITLEPTAYYLTTLKPPNHPCVMISNLQQRSFQKT</sequence>
<proteinExistence type="predicted"/>